<dbReference type="InterPro" id="IPR000312">
    <property type="entry name" value="Glycosyl_Trfase_fam3"/>
</dbReference>
<dbReference type="GO" id="GO:0004048">
    <property type="term" value="F:anthranilate phosphoribosyltransferase activity"/>
    <property type="evidence" value="ECO:0007669"/>
    <property type="project" value="UniProtKB-UniRule"/>
</dbReference>
<dbReference type="PANTHER" id="PTHR43285">
    <property type="entry name" value="ANTHRANILATE PHOSPHORIBOSYLTRANSFERASE"/>
    <property type="match status" value="1"/>
</dbReference>
<dbReference type="InterPro" id="IPR017459">
    <property type="entry name" value="Glycosyl_Trfase_fam3_N_dom"/>
</dbReference>
<evidence type="ECO:0000256" key="5">
    <source>
        <dbReference type="ARBA" id="ARBA00022822"/>
    </source>
</evidence>
<evidence type="ECO:0000256" key="2">
    <source>
        <dbReference type="ARBA" id="ARBA00022605"/>
    </source>
</evidence>
<keyword evidence="9" id="KW-0460">Magnesium</keyword>
<feature type="binding site" evidence="9">
    <location>
        <position position="231"/>
    </location>
    <ligand>
        <name>Mg(2+)</name>
        <dbReference type="ChEBI" id="CHEBI:18420"/>
        <label>2</label>
    </ligand>
</feature>
<evidence type="ECO:0000256" key="6">
    <source>
        <dbReference type="ARBA" id="ARBA00023141"/>
    </source>
</evidence>
<dbReference type="EC" id="2.4.2.18" evidence="9"/>
<comment type="similarity">
    <text evidence="8">In the C-terminal section; belongs to the anthranilate phosphoribosyltransferase family.</text>
</comment>
<gene>
    <name evidence="9" type="primary">trpD</name>
    <name evidence="12" type="ORF">CAY53_00225</name>
</gene>
<feature type="binding site" evidence="9">
    <location>
        <position position="85"/>
    </location>
    <ligand>
        <name>5-phospho-alpha-D-ribose 1-diphosphate</name>
        <dbReference type="ChEBI" id="CHEBI:58017"/>
    </ligand>
</feature>
<feature type="binding site" evidence="9">
    <location>
        <position position="125"/>
    </location>
    <ligand>
        <name>5-phospho-alpha-D-ribose 1-diphosphate</name>
        <dbReference type="ChEBI" id="CHEBI:58017"/>
    </ligand>
</feature>
<keyword evidence="6 9" id="KW-0057">Aromatic amino acid biosynthesis</keyword>
<comment type="similarity">
    <text evidence="9">Belongs to the anthranilate phosphoribosyltransferase family.</text>
</comment>
<evidence type="ECO:0000256" key="7">
    <source>
        <dbReference type="ARBA" id="ARBA00052328"/>
    </source>
</evidence>
<comment type="function">
    <text evidence="9">Catalyzes the transfer of the phosphoribosyl group of 5-phosphorylribose-1-pyrophosphate (PRPP) to anthranilate to yield N-(5'-phosphoribosyl)-anthranilate (PRA).</text>
</comment>
<keyword evidence="4 9" id="KW-0808">Transferase</keyword>
<dbReference type="PANTHER" id="PTHR43285:SF2">
    <property type="entry name" value="ANTHRANILATE PHOSPHORIBOSYLTRANSFERASE"/>
    <property type="match status" value="1"/>
</dbReference>
<dbReference type="InterPro" id="IPR036320">
    <property type="entry name" value="Glycosyl_Trfase_fam3_N_dom_sf"/>
</dbReference>
<dbReference type="SUPFAM" id="SSF47648">
    <property type="entry name" value="Nucleoside phosphorylase/phosphoribosyltransferase N-terminal domain"/>
    <property type="match status" value="1"/>
</dbReference>
<accession>A0A2L1GKA8</accession>
<dbReference type="GO" id="GO:0005829">
    <property type="term" value="C:cytosol"/>
    <property type="evidence" value="ECO:0007669"/>
    <property type="project" value="TreeGrafter"/>
</dbReference>
<dbReference type="SUPFAM" id="SSF52418">
    <property type="entry name" value="Nucleoside phosphorylase/phosphoribosyltransferase catalytic domain"/>
    <property type="match status" value="1"/>
</dbReference>
<feature type="binding site" evidence="9">
    <location>
        <position position="93"/>
    </location>
    <ligand>
        <name>5-phospho-alpha-D-ribose 1-diphosphate</name>
        <dbReference type="ChEBI" id="CHEBI:58017"/>
    </ligand>
</feature>
<evidence type="ECO:0000256" key="4">
    <source>
        <dbReference type="ARBA" id="ARBA00022679"/>
    </source>
</evidence>
<feature type="binding site" evidence="9">
    <location>
        <position position="230"/>
    </location>
    <ligand>
        <name>Mg(2+)</name>
        <dbReference type="ChEBI" id="CHEBI:18420"/>
        <label>2</label>
    </ligand>
</feature>
<keyword evidence="5 9" id="KW-0822">Tryptophan biosynthesis</keyword>
<dbReference type="Proteomes" id="UP000239867">
    <property type="component" value="Chromosome"/>
</dbReference>
<comment type="pathway">
    <text evidence="1 9">Amino-acid biosynthesis; L-tryptophan biosynthesis; L-tryptophan from chorismate: step 2/5.</text>
</comment>
<evidence type="ECO:0000313" key="12">
    <source>
        <dbReference type="EMBL" id="AVD70099.1"/>
    </source>
</evidence>
<evidence type="ECO:0000256" key="1">
    <source>
        <dbReference type="ARBA" id="ARBA00004907"/>
    </source>
</evidence>
<comment type="catalytic activity">
    <reaction evidence="7 9">
        <text>N-(5-phospho-beta-D-ribosyl)anthranilate + diphosphate = 5-phospho-alpha-D-ribose 1-diphosphate + anthranilate</text>
        <dbReference type="Rhea" id="RHEA:11768"/>
        <dbReference type="ChEBI" id="CHEBI:16567"/>
        <dbReference type="ChEBI" id="CHEBI:18277"/>
        <dbReference type="ChEBI" id="CHEBI:33019"/>
        <dbReference type="ChEBI" id="CHEBI:58017"/>
        <dbReference type="EC" id="2.4.2.18"/>
    </reaction>
</comment>
<evidence type="ECO:0000256" key="8">
    <source>
        <dbReference type="ARBA" id="ARBA00061188"/>
    </source>
</evidence>
<comment type="cofactor">
    <cofactor evidence="9">
        <name>Mg(2+)</name>
        <dbReference type="ChEBI" id="CHEBI:18420"/>
    </cofactor>
    <text evidence="9">Binds 2 magnesium ions per monomer.</text>
</comment>
<feature type="binding site" evidence="9">
    <location>
        <position position="116"/>
    </location>
    <ligand>
        <name>anthranilate</name>
        <dbReference type="ChEBI" id="CHEBI:16567"/>
        <label>1</label>
    </ligand>
</feature>
<feature type="binding site" evidence="9">
    <location>
        <begin position="95"/>
        <end position="98"/>
    </location>
    <ligand>
        <name>5-phospho-alpha-D-ribose 1-diphosphate</name>
        <dbReference type="ChEBI" id="CHEBI:58017"/>
    </ligand>
</feature>
<feature type="binding site" evidence="9">
    <location>
        <position position="85"/>
    </location>
    <ligand>
        <name>anthranilate</name>
        <dbReference type="ChEBI" id="CHEBI:16567"/>
        <label>1</label>
    </ligand>
</feature>
<dbReference type="Pfam" id="PF02885">
    <property type="entry name" value="Glycos_trans_3N"/>
    <property type="match status" value="1"/>
</dbReference>
<dbReference type="InterPro" id="IPR035902">
    <property type="entry name" value="Nuc_phospho_transferase"/>
</dbReference>
<dbReference type="KEGG" id="deo:CAY53_00225"/>
<organism evidence="12 13">
    <name type="scientific">Desulfobulbus oralis</name>
    <dbReference type="NCBI Taxonomy" id="1986146"/>
    <lineage>
        <taxon>Bacteria</taxon>
        <taxon>Pseudomonadati</taxon>
        <taxon>Thermodesulfobacteriota</taxon>
        <taxon>Desulfobulbia</taxon>
        <taxon>Desulfobulbales</taxon>
        <taxon>Desulfobulbaceae</taxon>
        <taxon>Desulfobulbus</taxon>
    </lineage>
</organism>
<feature type="binding site" evidence="9">
    <location>
        <begin position="113"/>
        <end position="121"/>
    </location>
    <ligand>
        <name>5-phospho-alpha-D-ribose 1-diphosphate</name>
        <dbReference type="ChEBI" id="CHEBI:58017"/>
    </ligand>
</feature>
<dbReference type="GO" id="GO:0000162">
    <property type="term" value="P:L-tryptophan biosynthetic process"/>
    <property type="evidence" value="ECO:0007669"/>
    <property type="project" value="UniProtKB-UniRule"/>
</dbReference>
<name>A0A2L1GKA8_9BACT</name>
<evidence type="ECO:0000256" key="9">
    <source>
        <dbReference type="HAMAP-Rule" id="MF_00211"/>
    </source>
</evidence>
<comment type="subunit">
    <text evidence="9">Homodimer.</text>
</comment>
<keyword evidence="2 9" id="KW-0028">Amino-acid biosynthesis</keyword>
<feature type="domain" description="Glycosyl transferase family 3" evidence="10">
    <location>
        <begin position="79"/>
        <end position="330"/>
    </location>
</feature>
<keyword evidence="9" id="KW-0479">Metal-binding</keyword>
<dbReference type="FunFam" id="3.40.1030.10:FF:000002">
    <property type="entry name" value="Anthranilate phosphoribosyltransferase"/>
    <property type="match status" value="1"/>
</dbReference>
<dbReference type="Gene3D" id="1.20.970.10">
    <property type="entry name" value="Transferase, Pyrimidine Nucleoside Phosphorylase, Chain C"/>
    <property type="match status" value="1"/>
</dbReference>
<evidence type="ECO:0000259" key="11">
    <source>
        <dbReference type="Pfam" id="PF02885"/>
    </source>
</evidence>
<evidence type="ECO:0000259" key="10">
    <source>
        <dbReference type="Pfam" id="PF00591"/>
    </source>
</evidence>
<dbReference type="RefSeq" id="WP_104935425.1">
    <property type="nucleotide sequence ID" value="NZ_CP021255.1"/>
</dbReference>
<dbReference type="EMBL" id="CP021255">
    <property type="protein sequence ID" value="AVD70099.1"/>
    <property type="molecule type" value="Genomic_DNA"/>
</dbReference>
<proteinExistence type="inferred from homology"/>
<comment type="caution">
    <text evidence="9">Lacks conserved residue(s) required for the propagation of feature annotation.</text>
</comment>
<dbReference type="UniPathway" id="UPA00035">
    <property type="reaction ID" value="UER00041"/>
</dbReference>
<protein>
    <recommendedName>
        <fullName evidence="9">Anthranilate phosphoribosyltransferase</fullName>
        <ecNumber evidence="9">2.4.2.18</ecNumber>
    </recommendedName>
</protein>
<feature type="binding site" evidence="9">
    <location>
        <position position="171"/>
    </location>
    <ligand>
        <name>anthranilate</name>
        <dbReference type="ChEBI" id="CHEBI:16567"/>
        <label>2</label>
    </ligand>
</feature>
<sequence>MNLREAIAKIVNREHLTDLEMRAVFGEIMSGDASAAQIGAFLTALRMKGETIDEIVGATRAMRERATFVDTGVDTENSVLMDIVGTGGDGSGSFNVSTCTSFVVAAAGVRVAKHGNRAVSSRCGAADVLEALGVNLELAPDRVAACVAEIGIGFLFAPKLHRAMKHAIGPRREIGIRTIFNILGPLTNPAGANVQLTGVFTPALTRVIAQVLMRLGMKRAIIVWGEGGLDEMTVTGATHMADAHDGRVTESVLLPEELGLKRATMADIRGGADAAASAAMVRAVLAGEAGPRLDMVLLNAGTALMAAGKAADIREGMALARELIQSGAALGKLDALAAFAGA</sequence>
<feature type="binding site" evidence="9">
    <location>
        <position position="231"/>
    </location>
    <ligand>
        <name>Mg(2+)</name>
        <dbReference type="ChEBI" id="CHEBI:18420"/>
        <label>1</label>
    </ligand>
</feature>
<feature type="binding site" evidence="9">
    <location>
        <begin position="88"/>
        <end position="89"/>
    </location>
    <ligand>
        <name>5-phospho-alpha-D-ribose 1-diphosphate</name>
        <dbReference type="ChEBI" id="CHEBI:58017"/>
    </ligand>
</feature>
<reference evidence="12 13" key="1">
    <citation type="journal article" date="2018" name="MBio">
        <title>Insights into the evolution of host association through the isolation and characterization of a novel human periodontal pathobiont, Desulfobulbus oralis.</title>
        <authorList>
            <person name="Cross K.L."/>
            <person name="Chirania P."/>
            <person name="Xiong W."/>
            <person name="Beall C.J."/>
            <person name="Elkins J.G."/>
            <person name="Giannone R.J."/>
            <person name="Griffen A.L."/>
            <person name="Guss A.M."/>
            <person name="Hettich R.L."/>
            <person name="Joshi S.S."/>
            <person name="Mokrzan E.M."/>
            <person name="Martin R.K."/>
            <person name="Zhulin I.B."/>
            <person name="Leys E.J."/>
            <person name="Podar M."/>
        </authorList>
    </citation>
    <scope>NUCLEOTIDE SEQUENCE [LARGE SCALE GENOMIC DNA]</scope>
    <source>
        <strain evidence="12 13">ORNL</strain>
    </source>
</reference>
<keyword evidence="13" id="KW-1185">Reference proteome</keyword>
<dbReference type="NCBIfam" id="TIGR01245">
    <property type="entry name" value="trpD"/>
    <property type="match status" value="1"/>
</dbReference>
<dbReference type="Gene3D" id="3.40.1030.10">
    <property type="entry name" value="Nucleoside phosphorylase/phosphoribosyltransferase catalytic domain"/>
    <property type="match status" value="1"/>
</dbReference>
<evidence type="ECO:0000313" key="13">
    <source>
        <dbReference type="Proteomes" id="UP000239867"/>
    </source>
</evidence>
<dbReference type="AlphaFoldDB" id="A0A2L1GKA8"/>
<feature type="binding site" evidence="9">
    <location>
        <position position="97"/>
    </location>
    <ligand>
        <name>Mg(2+)</name>
        <dbReference type="ChEBI" id="CHEBI:18420"/>
        <label>1</label>
    </ligand>
</feature>
<dbReference type="HAMAP" id="MF_00211">
    <property type="entry name" value="TrpD"/>
    <property type="match status" value="1"/>
</dbReference>
<keyword evidence="3 9" id="KW-0328">Glycosyltransferase</keyword>
<dbReference type="OrthoDB" id="9806430at2"/>
<dbReference type="Pfam" id="PF00591">
    <property type="entry name" value="Glycos_transf_3"/>
    <property type="match status" value="1"/>
</dbReference>
<evidence type="ECO:0000256" key="3">
    <source>
        <dbReference type="ARBA" id="ARBA00022676"/>
    </source>
</evidence>
<dbReference type="GO" id="GO:0000287">
    <property type="term" value="F:magnesium ion binding"/>
    <property type="evidence" value="ECO:0007669"/>
    <property type="project" value="UniProtKB-UniRule"/>
</dbReference>
<feature type="domain" description="Glycosyl transferase family 3 N-terminal" evidence="11">
    <location>
        <begin position="4"/>
        <end position="66"/>
    </location>
</feature>
<dbReference type="InterPro" id="IPR005940">
    <property type="entry name" value="Anthranilate_Pribosyl_Tfrase"/>
</dbReference>